<keyword evidence="1" id="KW-0547">Nucleotide-binding</keyword>
<keyword evidence="3" id="KW-0812">Transmembrane</keyword>
<feature type="transmembrane region" description="Helical" evidence="3">
    <location>
        <begin position="20"/>
        <end position="37"/>
    </location>
</feature>
<feature type="transmembrane region" description="Helical" evidence="3">
    <location>
        <begin position="90"/>
        <end position="107"/>
    </location>
</feature>
<protein>
    <submittedName>
        <fullName evidence="4">cDNA FLJ16344 fis, clone TESTI2032643, moderately similar to ADENYLATE CYCLASE, TYPE IV</fullName>
    </submittedName>
</protein>
<feature type="transmembrane region" description="Helical" evidence="3">
    <location>
        <begin position="44"/>
        <end position="65"/>
    </location>
</feature>
<keyword evidence="2" id="KW-0456">Lyase</keyword>
<dbReference type="AlphaFoldDB" id="Q6ZN83"/>
<keyword evidence="3" id="KW-1133">Transmembrane helix</keyword>
<dbReference type="GO" id="GO:0016829">
    <property type="term" value="F:lyase activity"/>
    <property type="evidence" value="ECO:0007669"/>
    <property type="project" value="UniProtKB-KW"/>
</dbReference>
<dbReference type="GO" id="GO:0000166">
    <property type="term" value="F:nucleotide binding"/>
    <property type="evidence" value="ECO:0007669"/>
    <property type="project" value="UniProtKB-KW"/>
</dbReference>
<keyword evidence="3" id="KW-0472">Membrane</keyword>
<evidence type="ECO:0000313" key="4">
    <source>
        <dbReference type="EMBL" id="BAD18492.1"/>
    </source>
</evidence>
<proteinExistence type="evidence at transcript level"/>
<reference evidence="4" key="1">
    <citation type="submission" date="2004-03" db="EMBL/GenBank/DDBJ databases">
        <title>NEDO human cDNA sequencing project.</title>
        <authorList>
            <person name="Ota T."/>
            <person name="Nakagawa S."/>
            <person name="Senoh A."/>
            <person name="Mizuguchi H."/>
            <person name="Inagaki H."/>
            <person name="Sugiyama T."/>
            <person name="Irie R."/>
            <person name="Otsuki T."/>
            <person name="Sato H."/>
            <person name="Wakamatsu A."/>
            <person name="Ishii S."/>
            <person name="Yamamoto J."/>
            <person name="Isono Y."/>
            <person name="Kawai-Hio Y."/>
            <person name="Saito K."/>
            <person name="Nishikawa T."/>
            <person name="Kimura K."/>
            <person name="Yamashita H."/>
            <person name="Matsuo K."/>
            <person name="Nakamura Y."/>
            <person name="Sekine M."/>
            <person name="Kikuchi H."/>
            <person name="Kanda K."/>
            <person name="Wagatsuma M."/>
            <person name="Murakawa K."/>
            <person name="Kanehori K."/>
            <person name="Takahashi-Fujii A."/>
            <person name="Oshima A."/>
            <person name="Sugiyama A."/>
            <person name="Kawakami B."/>
            <person name="Suzuki Y."/>
            <person name="Sugano S."/>
            <person name="Nagahari K."/>
            <person name="Masuho Y."/>
            <person name="Nagai K."/>
            <person name="Isogai T."/>
        </authorList>
    </citation>
    <scope>NUCLEOTIDE SEQUENCE</scope>
    <source>
        <tissue evidence="4">Testis</tissue>
    </source>
</reference>
<evidence type="ECO:0000256" key="3">
    <source>
        <dbReference type="SAM" id="Phobius"/>
    </source>
</evidence>
<dbReference type="PANTHER" id="PTHR45627">
    <property type="entry name" value="ADENYLATE CYCLASE TYPE 1"/>
    <property type="match status" value="1"/>
</dbReference>
<name>Q6ZN83_HUMAN</name>
<dbReference type="PANTHER" id="PTHR45627:SF10">
    <property type="entry name" value="ADENYLATE CYCLASE TYPE 4"/>
    <property type="match status" value="1"/>
</dbReference>
<dbReference type="PeptideAtlas" id="Q6ZN83"/>
<evidence type="ECO:0000256" key="2">
    <source>
        <dbReference type="ARBA" id="ARBA00023239"/>
    </source>
</evidence>
<dbReference type="EMBL" id="AK131333">
    <property type="protein sequence ID" value="BAD18492.1"/>
    <property type="molecule type" value="mRNA"/>
</dbReference>
<accession>Q6ZN83</accession>
<organism evidence="4">
    <name type="scientific">Homo sapiens</name>
    <name type="common">Human</name>
    <dbReference type="NCBI Taxonomy" id="9606"/>
    <lineage>
        <taxon>Eukaryota</taxon>
        <taxon>Metazoa</taxon>
        <taxon>Chordata</taxon>
        <taxon>Craniata</taxon>
        <taxon>Vertebrata</taxon>
        <taxon>Euteleostomi</taxon>
        <taxon>Mammalia</taxon>
        <taxon>Eutheria</taxon>
        <taxon>Euarchontoglires</taxon>
        <taxon>Primates</taxon>
        <taxon>Haplorrhini</taxon>
        <taxon>Catarrhini</taxon>
        <taxon>Hominidae</taxon>
        <taxon>Homo</taxon>
    </lineage>
</organism>
<evidence type="ECO:0000256" key="1">
    <source>
        <dbReference type="ARBA" id="ARBA00022741"/>
    </source>
</evidence>
<sequence length="174" mass="19977">MISNLSWELPGSLPLISVPYSMHCCTLGFLSCSLFLHMSFELKLLLLLLWLAASCSLFLHSHAWLSECLIVRLYLGPLDSRPGVLKEPKLMGAISFFIFFFTLLVLARQNEYYCRLDFLWKKKLRQEREETETMENLTRLLLENVLPAHVAPQFIGQNRRNESPVPPGSLPPVL</sequence>